<organism evidence="2 3">
    <name type="scientific">Deinococcus soli</name>
    <name type="common">ex Cha et al. 2016</name>
    <dbReference type="NCBI Taxonomy" id="1309411"/>
    <lineage>
        <taxon>Bacteria</taxon>
        <taxon>Thermotogati</taxon>
        <taxon>Deinococcota</taxon>
        <taxon>Deinococci</taxon>
        <taxon>Deinococcales</taxon>
        <taxon>Deinococcaceae</taxon>
        <taxon>Deinococcus</taxon>
    </lineage>
</organism>
<feature type="signal peptide" evidence="1">
    <location>
        <begin position="1"/>
        <end position="22"/>
    </location>
</feature>
<proteinExistence type="predicted"/>
<accession>A0AAE4BN20</accession>
<dbReference type="RefSeq" id="WP_309858118.1">
    <property type="nucleotide sequence ID" value="NZ_JAVDQJ010000017.1"/>
</dbReference>
<sequence length="197" mass="21143">MPTRPLLSLTLLCVSVVPGVHAQVAPSISITPAQLPTLPLAREVTAQPTRLEARLAPGQVSASLNFTLLSPVTTDVRLRSEDPRLVIRQPDVPIRLTAFNTQPISVLALAAHSGVVSVVNREGTVIAHIPYRVDPPKLVNQNLSLNYSPSGERLGLSYALSSNPQSMFDPRWSVSTNLSLKMDTGQVSGGVNLNVSW</sequence>
<gene>
    <name evidence="2" type="ORF">J2Y00_004475</name>
</gene>
<evidence type="ECO:0000256" key="1">
    <source>
        <dbReference type="SAM" id="SignalP"/>
    </source>
</evidence>
<feature type="chain" id="PRO_5042180999" evidence="1">
    <location>
        <begin position="23"/>
        <end position="197"/>
    </location>
</feature>
<dbReference type="EMBL" id="JAVDQK010000018">
    <property type="protein sequence ID" value="MDR6220848.1"/>
    <property type="molecule type" value="Genomic_DNA"/>
</dbReference>
<keyword evidence="1" id="KW-0732">Signal</keyword>
<protein>
    <submittedName>
        <fullName evidence="2">Uncharacterized protein</fullName>
    </submittedName>
</protein>
<dbReference type="AlphaFoldDB" id="A0AAE4BN20"/>
<evidence type="ECO:0000313" key="3">
    <source>
        <dbReference type="Proteomes" id="UP001185331"/>
    </source>
</evidence>
<dbReference type="Proteomes" id="UP001185331">
    <property type="component" value="Unassembled WGS sequence"/>
</dbReference>
<evidence type="ECO:0000313" key="2">
    <source>
        <dbReference type="EMBL" id="MDR6220848.1"/>
    </source>
</evidence>
<name>A0AAE4BN20_9DEIO</name>
<comment type="caution">
    <text evidence="2">The sequence shown here is derived from an EMBL/GenBank/DDBJ whole genome shotgun (WGS) entry which is preliminary data.</text>
</comment>
<reference evidence="2" key="1">
    <citation type="submission" date="2023-07" db="EMBL/GenBank/DDBJ databases">
        <title>Sorghum-associated microbial communities from plants grown in Nebraska, USA.</title>
        <authorList>
            <person name="Schachtman D."/>
        </authorList>
    </citation>
    <scope>NUCLEOTIDE SEQUENCE</scope>
    <source>
        <strain evidence="2">BE330</strain>
    </source>
</reference>